<evidence type="ECO:0000256" key="7">
    <source>
        <dbReference type="SAM" id="MobiDB-lite"/>
    </source>
</evidence>
<dbReference type="NCBIfam" id="TIGR01396">
    <property type="entry name" value="FlgB"/>
    <property type="match status" value="1"/>
</dbReference>
<sequence length="141" mass="15472">MATSDVPIFSMLRNRMRWHQDRQKLLAENVANADTPGYRARDLRPPSFESLARGAAVATAGASIGAGPMRTDPRHIQTSGSQTTRFDVRRDTGLVTTPAGNRVNLEDEMLKVSQNQMDYQAVAGLYQRSLGLIRTAIGKKG</sequence>
<name>A0A2S0NBC6_9HYPH</name>
<evidence type="ECO:0000259" key="8">
    <source>
        <dbReference type="Pfam" id="PF00460"/>
    </source>
</evidence>
<dbReference type="GO" id="GO:0071973">
    <property type="term" value="P:bacterial-type flagellum-dependent cell motility"/>
    <property type="evidence" value="ECO:0007669"/>
    <property type="project" value="InterPro"/>
</dbReference>
<keyword evidence="9" id="KW-0282">Flagellum</keyword>
<proteinExistence type="inferred from homology"/>
<dbReference type="PIRSF" id="PIRSF002889">
    <property type="entry name" value="Rod_FlgB"/>
    <property type="match status" value="1"/>
</dbReference>
<protein>
    <recommendedName>
        <fullName evidence="3 6">Flagellar basal body rod protein FlgB</fullName>
    </recommendedName>
</protein>
<keyword evidence="9" id="KW-0969">Cilium</keyword>
<feature type="region of interest" description="Disordered" evidence="7">
    <location>
        <begin position="63"/>
        <end position="84"/>
    </location>
</feature>
<dbReference type="InterPro" id="IPR001444">
    <property type="entry name" value="Flag_bb_rod_N"/>
</dbReference>
<evidence type="ECO:0000313" key="9">
    <source>
        <dbReference type="EMBL" id="AVO45458.1"/>
    </source>
</evidence>
<evidence type="ECO:0000256" key="4">
    <source>
        <dbReference type="ARBA" id="ARBA00023143"/>
    </source>
</evidence>
<organism evidence="9 10">
    <name type="scientific">Phreatobacter cathodiphilus</name>
    <dbReference type="NCBI Taxonomy" id="1868589"/>
    <lineage>
        <taxon>Bacteria</taxon>
        <taxon>Pseudomonadati</taxon>
        <taxon>Pseudomonadota</taxon>
        <taxon>Alphaproteobacteria</taxon>
        <taxon>Hyphomicrobiales</taxon>
        <taxon>Phreatobacteraceae</taxon>
        <taxon>Phreatobacter</taxon>
    </lineage>
</organism>
<dbReference type="OrthoDB" id="9788334at2"/>
<accession>A0A2S0NBC6</accession>
<dbReference type="Proteomes" id="UP000237889">
    <property type="component" value="Chromosome"/>
</dbReference>
<comment type="function">
    <text evidence="5 6">Structural component of flagellum, the bacterial motility apparatus. Part of the rod structure of flagellar basal body.</text>
</comment>
<dbReference type="AlphaFoldDB" id="A0A2S0NBC6"/>
<dbReference type="InterPro" id="IPR006300">
    <property type="entry name" value="FlgB"/>
</dbReference>
<keyword evidence="4 6" id="KW-0975">Bacterial flagellum</keyword>
<evidence type="ECO:0000256" key="1">
    <source>
        <dbReference type="ARBA" id="ARBA00004117"/>
    </source>
</evidence>
<dbReference type="GO" id="GO:0030694">
    <property type="term" value="C:bacterial-type flagellum basal body, rod"/>
    <property type="evidence" value="ECO:0007669"/>
    <property type="project" value="InterPro"/>
</dbReference>
<evidence type="ECO:0000256" key="2">
    <source>
        <dbReference type="ARBA" id="ARBA00009677"/>
    </source>
</evidence>
<dbReference type="NCBIfam" id="NF004654">
    <property type="entry name" value="PRK06004.1"/>
    <property type="match status" value="1"/>
</dbReference>
<gene>
    <name evidence="9" type="primary">flgB</name>
    <name evidence="9" type="ORF">C6569_10500</name>
</gene>
<dbReference type="RefSeq" id="WP_106748799.1">
    <property type="nucleotide sequence ID" value="NZ_CP027668.1"/>
</dbReference>
<dbReference type="EMBL" id="CP027668">
    <property type="protein sequence ID" value="AVO45458.1"/>
    <property type="molecule type" value="Genomic_DNA"/>
</dbReference>
<evidence type="ECO:0000256" key="3">
    <source>
        <dbReference type="ARBA" id="ARBA00014376"/>
    </source>
</evidence>
<evidence type="ECO:0000313" key="10">
    <source>
        <dbReference type="Proteomes" id="UP000237889"/>
    </source>
</evidence>
<evidence type="ECO:0000256" key="6">
    <source>
        <dbReference type="PIRNR" id="PIRNR002889"/>
    </source>
</evidence>
<comment type="subcellular location">
    <subcellularLocation>
        <location evidence="1 6">Bacterial flagellum basal body</location>
    </subcellularLocation>
</comment>
<keyword evidence="10" id="KW-1185">Reference proteome</keyword>
<comment type="similarity">
    <text evidence="2 6">Belongs to the flagella basal body rod proteins family.</text>
</comment>
<keyword evidence="9" id="KW-0966">Cell projection</keyword>
<dbReference type="Pfam" id="PF00460">
    <property type="entry name" value="Flg_bb_rod"/>
    <property type="match status" value="1"/>
</dbReference>
<reference evidence="9 10" key="1">
    <citation type="submission" date="2018-03" db="EMBL/GenBank/DDBJ databases">
        <title>Genome sequencing of Phreatobacter sp.</title>
        <authorList>
            <person name="Kim S.-J."/>
            <person name="Heo J."/>
            <person name="Kwon S.-W."/>
        </authorList>
    </citation>
    <scope>NUCLEOTIDE SEQUENCE [LARGE SCALE GENOMIC DNA]</scope>
    <source>
        <strain evidence="9 10">S-12</strain>
    </source>
</reference>
<comment type="subunit">
    <text evidence="6">The basal body constitutes a major portion of the flagellar organelle and consists of a number of rings mounted on a central rod.</text>
</comment>
<dbReference type="KEGG" id="phr:C6569_10500"/>
<evidence type="ECO:0000256" key="5">
    <source>
        <dbReference type="ARBA" id="ARBA00024934"/>
    </source>
</evidence>
<feature type="domain" description="Flagellar basal body rod protein N-terminal" evidence="8">
    <location>
        <begin position="19"/>
        <end position="39"/>
    </location>
</feature>